<dbReference type="Gene3D" id="3.30.470.30">
    <property type="entry name" value="DNA ligase/mRNA capping enzyme"/>
    <property type="match status" value="1"/>
</dbReference>
<organism evidence="9 10">
    <name type="scientific">Ascodesmis nigricans</name>
    <dbReference type="NCBI Taxonomy" id="341454"/>
    <lineage>
        <taxon>Eukaryota</taxon>
        <taxon>Fungi</taxon>
        <taxon>Dikarya</taxon>
        <taxon>Ascomycota</taxon>
        <taxon>Pezizomycotina</taxon>
        <taxon>Pezizomycetes</taxon>
        <taxon>Pezizales</taxon>
        <taxon>Ascodesmidaceae</taxon>
        <taxon>Ascodesmis</taxon>
    </lineage>
</organism>
<keyword evidence="5" id="KW-0234">DNA repair</keyword>
<evidence type="ECO:0000256" key="3">
    <source>
        <dbReference type="ARBA" id="ARBA00022705"/>
    </source>
</evidence>
<evidence type="ECO:0000256" key="7">
    <source>
        <dbReference type="SAM" id="MobiDB-lite"/>
    </source>
</evidence>
<feature type="compositionally biased region" description="Low complexity" evidence="7">
    <location>
        <begin position="14"/>
        <end position="25"/>
    </location>
</feature>
<dbReference type="SUPFAM" id="SSF50249">
    <property type="entry name" value="Nucleic acid-binding proteins"/>
    <property type="match status" value="1"/>
</dbReference>
<dbReference type="GO" id="GO:0003910">
    <property type="term" value="F:DNA ligase (ATP) activity"/>
    <property type="evidence" value="ECO:0007669"/>
    <property type="project" value="InterPro"/>
</dbReference>
<keyword evidence="2 9" id="KW-0436">Ligase</keyword>
<sequence>MPPKRTSTALRAAKPSTSTSTSKKPSSPPPKVTANDPASDSEDTPTLDPLSSISGIKPLTLLRDGETREASSDSSDKKYTMKRTMDHYYCTCVSWRLGGGAVNARTCKHLKKLLGEKYEEARLEQADPGSSTRGKGNETKGKKRKAAVDDDEDNKDGEDKEEDDKSAKPTRKKRQVQAPKRLKDASFKPLLAHKWDLDTGHDPTKWLMSEKLDGVRAIWNGPSGTFFSREGNPFYAPPWFTKRLPRDILLDGELFTKRGGFQECVSIVRAQNAPEKWKFSVTFQIFDVPSRGDELFEDRLKWLERRFSGKGAIKWVKVLPHQKCKSREHLLEYLEEVTDQKGEGVMLRQPGSTYVNGRSKTLLKVKKFFDADAIVRGHETGSGKNSSCMGALRCEMLDDNGKPTGKHFKIGTGFTDAQRRKPPKVGVVVIYKYQELTKDGVPRFPSYGGVRADLQVNDDDEEEEEE</sequence>
<dbReference type="GO" id="GO:0006281">
    <property type="term" value="P:DNA repair"/>
    <property type="evidence" value="ECO:0007669"/>
    <property type="project" value="UniProtKB-KW"/>
</dbReference>
<dbReference type="AlphaFoldDB" id="A0A4S2N3G0"/>
<keyword evidence="10" id="KW-1185">Reference proteome</keyword>
<dbReference type="SUPFAM" id="SSF56091">
    <property type="entry name" value="DNA ligase/mRNA capping enzyme, catalytic domain"/>
    <property type="match status" value="1"/>
</dbReference>
<dbReference type="GO" id="GO:0005524">
    <property type="term" value="F:ATP binding"/>
    <property type="evidence" value="ECO:0007669"/>
    <property type="project" value="InterPro"/>
</dbReference>
<feature type="compositionally biased region" description="Acidic residues" evidence="7">
    <location>
        <begin position="149"/>
        <end position="164"/>
    </location>
</feature>
<dbReference type="Gene3D" id="2.40.50.140">
    <property type="entry name" value="Nucleic acid-binding proteins"/>
    <property type="match status" value="1"/>
</dbReference>
<protein>
    <submittedName>
        <fullName evidence="9">DNA ligase/mRNA capping enzyme</fullName>
    </submittedName>
</protein>
<evidence type="ECO:0000313" key="10">
    <source>
        <dbReference type="Proteomes" id="UP000298138"/>
    </source>
</evidence>
<dbReference type="InterPro" id="IPR050326">
    <property type="entry name" value="NAD_dep_DNA_ligaseB"/>
</dbReference>
<dbReference type="STRING" id="341454.A0A4S2N3G0"/>
<feature type="compositionally biased region" description="Acidic residues" evidence="7">
    <location>
        <begin position="456"/>
        <end position="466"/>
    </location>
</feature>
<evidence type="ECO:0000256" key="1">
    <source>
        <dbReference type="ARBA" id="ARBA00001968"/>
    </source>
</evidence>
<evidence type="ECO:0000256" key="2">
    <source>
        <dbReference type="ARBA" id="ARBA00022598"/>
    </source>
</evidence>
<keyword evidence="6" id="KW-0479">Metal-binding</keyword>
<dbReference type="GO" id="GO:0006260">
    <property type="term" value="P:DNA replication"/>
    <property type="evidence" value="ECO:0007669"/>
    <property type="project" value="UniProtKB-KW"/>
</dbReference>
<dbReference type="GO" id="GO:0006310">
    <property type="term" value="P:DNA recombination"/>
    <property type="evidence" value="ECO:0007669"/>
    <property type="project" value="InterPro"/>
</dbReference>
<feature type="region of interest" description="Disordered" evidence="7">
    <location>
        <begin position="1"/>
        <end position="77"/>
    </location>
</feature>
<dbReference type="NCBIfam" id="NF006592">
    <property type="entry name" value="PRK09125.1"/>
    <property type="match status" value="1"/>
</dbReference>
<keyword evidence="6" id="KW-0862">Zinc</keyword>
<dbReference type="InterPro" id="IPR012310">
    <property type="entry name" value="DNA_ligase_ATP-dep_cent"/>
</dbReference>
<dbReference type="CDD" id="cd07896">
    <property type="entry name" value="Adenylation_kDNA_ligase_like"/>
    <property type="match status" value="1"/>
</dbReference>
<dbReference type="Pfam" id="PF01068">
    <property type="entry name" value="DNA_ligase_A_M"/>
    <property type="match status" value="1"/>
</dbReference>
<reference evidence="9 10" key="1">
    <citation type="submission" date="2019-04" db="EMBL/GenBank/DDBJ databases">
        <title>Comparative genomics and transcriptomics to analyze fruiting body development in filamentous ascomycetes.</title>
        <authorList>
            <consortium name="DOE Joint Genome Institute"/>
            <person name="Lutkenhaus R."/>
            <person name="Traeger S."/>
            <person name="Breuer J."/>
            <person name="Kuo A."/>
            <person name="Lipzen A."/>
            <person name="Pangilinan J."/>
            <person name="Dilworth D."/>
            <person name="Sandor L."/>
            <person name="Poggeler S."/>
            <person name="Barry K."/>
            <person name="Grigoriev I.V."/>
            <person name="Nowrousian M."/>
        </authorList>
    </citation>
    <scope>NUCLEOTIDE SEQUENCE [LARGE SCALE GENOMIC DNA]</scope>
    <source>
        <strain evidence="9 10">CBS 389.68</strain>
    </source>
</reference>
<keyword evidence="3" id="KW-0235">DNA replication</keyword>
<evidence type="ECO:0000256" key="4">
    <source>
        <dbReference type="ARBA" id="ARBA00022763"/>
    </source>
</evidence>
<dbReference type="PROSITE" id="PS50966">
    <property type="entry name" value="ZF_SWIM"/>
    <property type="match status" value="1"/>
</dbReference>
<dbReference type="InParanoid" id="A0A4S2N3G0"/>
<dbReference type="Gene3D" id="3.30.1490.70">
    <property type="match status" value="1"/>
</dbReference>
<dbReference type="InterPro" id="IPR029319">
    <property type="entry name" value="DNA_ligase_OB"/>
</dbReference>
<dbReference type="InterPro" id="IPR007527">
    <property type="entry name" value="Znf_SWIM"/>
</dbReference>
<dbReference type="InterPro" id="IPR012340">
    <property type="entry name" value="NA-bd_OB-fold"/>
</dbReference>
<dbReference type="EMBL" id="ML220113">
    <property type="protein sequence ID" value="TGZ83613.1"/>
    <property type="molecule type" value="Genomic_DNA"/>
</dbReference>
<evidence type="ECO:0000259" key="8">
    <source>
        <dbReference type="PROSITE" id="PS50966"/>
    </source>
</evidence>
<dbReference type="CDD" id="cd08041">
    <property type="entry name" value="OBF_kDNA_ligase_like"/>
    <property type="match status" value="1"/>
</dbReference>
<dbReference type="PANTHER" id="PTHR47810:SF1">
    <property type="entry name" value="DNA LIGASE B"/>
    <property type="match status" value="1"/>
</dbReference>
<evidence type="ECO:0000256" key="5">
    <source>
        <dbReference type="ARBA" id="ARBA00023204"/>
    </source>
</evidence>
<dbReference type="GO" id="GO:0008270">
    <property type="term" value="F:zinc ion binding"/>
    <property type="evidence" value="ECO:0007669"/>
    <property type="project" value="UniProtKB-KW"/>
</dbReference>
<comment type="cofactor">
    <cofactor evidence="1">
        <name>a divalent metal cation</name>
        <dbReference type="ChEBI" id="CHEBI:60240"/>
    </cofactor>
</comment>
<gene>
    <name evidence="9" type="ORF">EX30DRAFT_338227</name>
</gene>
<accession>A0A4S2N3G0</accession>
<feature type="domain" description="SWIM-type" evidence="8">
    <location>
        <begin position="79"/>
        <end position="118"/>
    </location>
</feature>
<proteinExistence type="predicted"/>
<feature type="region of interest" description="Disordered" evidence="7">
    <location>
        <begin position="444"/>
        <end position="466"/>
    </location>
</feature>
<feature type="region of interest" description="Disordered" evidence="7">
    <location>
        <begin position="122"/>
        <end position="180"/>
    </location>
</feature>
<dbReference type="Proteomes" id="UP000298138">
    <property type="component" value="Unassembled WGS sequence"/>
</dbReference>
<evidence type="ECO:0000256" key="6">
    <source>
        <dbReference type="PROSITE-ProRule" id="PRU00325"/>
    </source>
</evidence>
<dbReference type="OrthoDB" id="411785at2759"/>
<keyword evidence="6" id="KW-0863">Zinc-finger</keyword>
<dbReference type="PANTHER" id="PTHR47810">
    <property type="entry name" value="DNA LIGASE"/>
    <property type="match status" value="1"/>
</dbReference>
<keyword evidence="4" id="KW-0227">DNA damage</keyword>
<evidence type="ECO:0000313" key="9">
    <source>
        <dbReference type="EMBL" id="TGZ83613.1"/>
    </source>
</evidence>
<feature type="compositionally biased region" description="Basic and acidic residues" evidence="7">
    <location>
        <begin position="63"/>
        <end position="77"/>
    </location>
</feature>
<dbReference type="Pfam" id="PF14743">
    <property type="entry name" value="DNA_ligase_OB_2"/>
    <property type="match status" value="1"/>
</dbReference>
<name>A0A4S2N3G0_9PEZI</name>